<keyword evidence="2" id="KW-1185">Reference proteome</keyword>
<dbReference type="AlphaFoldDB" id="A0AAV5TGZ5"/>
<comment type="caution">
    <text evidence="1">The sequence shown here is derived from an EMBL/GenBank/DDBJ whole genome shotgun (WGS) entry which is preliminary data.</text>
</comment>
<dbReference type="PANTHER" id="PTHR23020">
    <property type="entry name" value="UNCHARACTERIZED NUCLEAR HORMONE RECEPTOR-RELATED"/>
    <property type="match status" value="1"/>
</dbReference>
<name>A0AAV5TGZ5_9BILA</name>
<dbReference type="PANTHER" id="PTHR23020:SF8">
    <property type="entry name" value="CHK KINASE-LIKE DOMAIN-CONTAINING PROTEIN"/>
    <property type="match status" value="1"/>
</dbReference>
<accession>A0AAV5TGZ5</accession>
<feature type="non-terminal residue" evidence="1">
    <location>
        <position position="1"/>
    </location>
</feature>
<dbReference type="EMBL" id="BTSX01000004">
    <property type="protein sequence ID" value="GMS93351.1"/>
    <property type="molecule type" value="Genomic_DNA"/>
</dbReference>
<dbReference type="Proteomes" id="UP001432027">
    <property type="component" value="Unassembled WGS sequence"/>
</dbReference>
<proteinExistence type="predicted"/>
<protein>
    <submittedName>
        <fullName evidence="1">Uncharacterized protein</fullName>
    </submittedName>
</protein>
<evidence type="ECO:0000313" key="1">
    <source>
        <dbReference type="EMBL" id="GMS93351.1"/>
    </source>
</evidence>
<sequence length="125" mass="13847">RGTRETCAAKKLLCKVLRNSGLVGGQICLEYVENSRMMNLHDNHTVDKLKQVARAIGKIHACSLKNEVTAPELHTTSSLTSTIAGQRPTRACSRASRLPTVPTVRRNLWRKSTNCSQPTTTQTFQ</sequence>
<reference evidence="1" key="1">
    <citation type="submission" date="2023-10" db="EMBL/GenBank/DDBJ databases">
        <title>Genome assembly of Pristionchus species.</title>
        <authorList>
            <person name="Yoshida K."/>
            <person name="Sommer R.J."/>
        </authorList>
    </citation>
    <scope>NUCLEOTIDE SEQUENCE</scope>
    <source>
        <strain evidence="1">RS0144</strain>
    </source>
</reference>
<gene>
    <name evidence="1" type="ORF">PENTCL1PPCAC_15526</name>
</gene>
<dbReference type="InterPro" id="IPR052961">
    <property type="entry name" value="Oxido-Kinase-like_Enzymes"/>
</dbReference>
<organism evidence="1 2">
    <name type="scientific">Pristionchus entomophagus</name>
    <dbReference type="NCBI Taxonomy" id="358040"/>
    <lineage>
        <taxon>Eukaryota</taxon>
        <taxon>Metazoa</taxon>
        <taxon>Ecdysozoa</taxon>
        <taxon>Nematoda</taxon>
        <taxon>Chromadorea</taxon>
        <taxon>Rhabditida</taxon>
        <taxon>Rhabditina</taxon>
        <taxon>Diplogasteromorpha</taxon>
        <taxon>Diplogasteroidea</taxon>
        <taxon>Neodiplogasteridae</taxon>
        <taxon>Pristionchus</taxon>
    </lineage>
</organism>
<evidence type="ECO:0000313" key="2">
    <source>
        <dbReference type="Proteomes" id="UP001432027"/>
    </source>
</evidence>